<dbReference type="OrthoDB" id="3936685at2759"/>
<name>A0A6A6YQJ2_9PEZI</name>
<gene>
    <name evidence="2 4" type="ORF">BDZ99DRAFT_520334</name>
</gene>
<dbReference type="RefSeq" id="XP_033577219.1">
    <property type="nucleotide sequence ID" value="XM_033725517.1"/>
</dbReference>
<dbReference type="EMBL" id="MU003700">
    <property type="protein sequence ID" value="KAF2810255.1"/>
    <property type="molecule type" value="Genomic_DNA"/>
</dbReference>
<organism evidence="2">
    <name type="scientific">Mytilinidion resinicola</name>
    <dbReference type="NCBI Taxonomy" id="574789"/>
    <lineage>
        <taxon>Eukaryota</taxon>
        <taxon>Fungi</taxon>
        <taxon>Dikarya</taxon>
        <taxon>Ascomycota</taxon>
        <taxon>Pezizomycotina</taxon>
        <taxon>Dothideomycetes</taxon>
        <taxon>Pleosporomycetidae</taxon>
        <taxon>Mytilinidiales</taxon>
        <taxon>Mytilinidiaceae</taxon>
        <taxon>Mytilinidion</taxon>
    </lineage>
</organism>
<dbReference type="GeneID" id="54466410"/>
<evidence type="ECO:0000256" key="1">
    <source>
        <dbReference type="SAM" id="MobiDB-lite"/>
    </source>
</evidence>
<keyword evidence="3" id="KW-1185">Reference proteome</keyword>
<protein>
    <submittedName>
        <fullName evidence="2 4">Uncharacterized protein</fullName>
    </submittedName>
</protein>
<feature type="region of interest" description="Disordered" evidence="1">
    <location>
        <begin position="1"/>
        <end position="22"/>
    </location>
</feature>
<dbReference type="Proteomes" id="UP000504636">
    <property type="component" value="Unplaced"/>
</dbReference>
<accession>A0A6A6YQJ2</accession>
<sequence>MDGRSDLPRRPMPEQLRTTLSPEAQAQWVDTLPFAVNLMRMTSGDYSIPPGLKHIEPRTRSEAASARTSDSLGALMASLNMSSSLGLEVDGKAPTLTPGSSTDEVTKLKETIAAMQSPKTTMTPISALKAQVGALLSKDLSIPLFIWHRISSAIDNGALDVHADIKDYRSLKSQFEPILWKSCKLATSILLCLAALQHKAQAALKFRSRTRGGMPTLSQIRTTPSESFRGAYVKAKEAVLKEGKTTIVAVSLTDVHIFELAARGKSESWFSFAHTFVAGFGPEGFVDGTRVRSWDEAESFTRDFTKLTTGKGQFDAKRKKLYHKLFDVDLFQVCGPKGPERPLVPRFEA</sequence>
<evidence type="ECO:0000313" key="3">
    <source>
        <dbReference type="Proteomes" id="UP000504636"/>
    </source>
</evidence>
<evidence type="ECO:0000313" key="4">
    <source>
        <dbReference type="RefSeq" id="XP_033577219.1"/>
    </source>
</evidence>
<reference evidence="4" key="2">
    <citation type="submission" date="2020-04" db="EMBL/GenBank/DDBJ databases">
        <authorList>
            <consortium name="NCBI Genome Project"/>
        </authorList>
    </citation>
    <scope>NUCLEOTIDE SEQUENCE</scope>
    <source>
        <strain evidence="4">CBS 304.34</strain>
    </source>
</reference>
<reference evidence="2 4" key="1">
    <citation type="journal article" date="2020" name="Stud. Mycol.">
        <title>101 Dothideomycetes genomes: a test case for predicting lifestyles and emergence of pathogens.</title>
        <authorList>
            <person name="Haridas S."/>
            <person name="Albert R."/>
            <person name="Binder M."/>
            <person name="Bloem J."/>
            <person name="Labutti K."/>
            <person name="Salamov A."/>
            <person name="Andreopoulos B."/>
            <person name="Baker S."/>
            <person name="Barry K."/>
            <person name="Bills G."/>
            <person name="Bluhm B."/>
            <person name="Cannon C."/>
            <person name="Castanera R."/>
            <person name="Culley D."/>
            <person name="Daum C."/>
            <person name="Ezra D."/>
            <person name="Gonzalez J."/>
            <person name="Henrissat B."/>
            <person name="Kuo A."/>
            <person name="Liang C."/>
            <person name="Lipzen A."/>
            <person name="Lutzoni F."/>
            <person name="Magnuson J."/>
            <person name="Mondo S."/>
            <person name="Nolan M."/>
            <person name="Ohm R."/>
            <person name="Pangilinan J."/>
            <person name="Park H.-J."/>
            <person name="Ramirez L."/>
            <person name="Alfaro M."/>
            <person name="Sun H."/>
            <person name="Tritt A."/>
            <person name="Yoshinaga Y."/>
            <person name="Zwiers L.-H."/>
            <person name="Turgeon B."/>
            <person name="Goodwin S."/>
            <person name="Spatafora J."/>
            <person name="Crous P."/>
            <person name="Grigoriev I."/>
        </authorList>
    </citation>
    <scope>NUCLEOTIDE SEQUENCE</scope>
    <source>
        <strain evidence="2 4">CBS 304.34</strain>
    </source>
</reference>
<reference evidence="4" key="3">
    <citation type="submission" date="2025-04" db="UniProtKB">
        <authorList>
            <consortium name="RefSeq"/>
        </authorList>
    </citation>
    <scope>IDENTIFICATION</scope>
    <source>
        <strain evidence="4">CBS 304.34</strain>
    </source>
</reference>
<evidence type="ECO:0000313" key="2">
    <source>
        <dbReference type="EMBL" id="KAF2810255.1"/>
    </source>
</evidence>
<proteinExistence type="predicted"/>
<feature type="compositionally biased region" description="Basic and acidic residues" evidence="1">
    <location>
        <begin position="1"/>
        <end position="12"/>
    </location>
</feature>
<dbReference type="AlphaFoldDB" id="A0A6A6YQJ2"/>